<keyword evidence="2 5" id="KW-0560">Oxidoreductase</keyword>
<dbReference type="PANTHER" id="PTHR22604:SF105">
    <property type="entry name" value="TRANS-1,2-DIHYDROBENZENE-1,2-DIOL DEHYDROGENASE"/>
    <property type="match status" value="1"/>
</dbReference>
<sequence>MNFGLLGPGSIARKFADACSRTEGVKLLAVASGSRERAEAFAAEFEVEKVCGSYEELLALPEIDAVYISVINSLHYETARKCLEAGKAVLCEKPFCVTVSQTEELIRLAEEKGLLLMEGMWTLFLPCVCAVRNWVKEGRIGRLKYLDSSFSFYVPADPESRLFSAPHGGGAAFDVGIYCLAFSLSMTGQLPDSCRSKVYVGETGVDEMGAALLGFPDKTVANCMFGIQGKSEDSAHLYGDAGMIHLPQFWNCHEAKLYNAGEELLETMTDSQENGFVYEIEAFRDAFLRGDREVETVSHQLTLACAKLLEEIRKEDIN</sequence>
<dbReference type="GO" id="GO:0033712">
    <property type="term" value="F:1,5-anhydro-D-fructose reductase (1,5-anhydro-D-mannitol-forming) activity"/>
    <property type="evidence" value="ECO:0007669"/>
    <property type="project" value="UniProtKB-EC"/>
</dbReference>
<proteinExistence type="inferred from homology"/>
<accession>A0A1E3AEI4</accession>
<evidence type="ECO:0000313" key="6">
    <source>
        <dbReference type="Proteomes" id="UP000094067"/>
    </source>
</evidence>
<dbReference type="EMBL" id="MCGH01000002">
    <property type="protein sequence ID" value="ODM07145.1"/>
    <property type="molecule type" value="Genomic_DNA"/>
</dbReference>
<evidence type="ECO:0000256" key="2">
    <source>
        <dbReference type="ARBA" id="ARBA00023002"/>
    </source>
</evidence>
<evidence type="ECO:0000256" key="1">
    <source>
        <dbReference type="ARBA" id="ARBA00010928"/>
    </source>
</evidence>
<feature type="domain" description="Gfo/Idh/MocA-like oxidoreductase N-terminal" evidence="3">
    <location>
        <begin position="1"/>
        <end position="119"/>
    </location>
</feature>
<dbReference type="InterPro" id="IPR050984">
    <property type="entry name" value="Gfo/Idh/MocA_domain"/>
</dbReference>
<dbReference type="InterPro" id="IPR000683">
    <property type="entry name" value="Gfo/Idh/MocA-like_OxRdtase_N"/>
</dbReference>
<evidence type="ECO:0000313" key="5">
    <source>
        <dbReference type="EMBL" id="ODM07145.1"/>
    </source>
</evidence>
<comment type="similarity">
    <text evidence="1">Belongs to the Gfo/Idh/MocA family.</text>
</comment>
<dbReference type="EC" id="1.1.1.292" evidence="5"/>
<name>A0A1E3AEI4_9FIRM</name>
<dbReference type="GO" id="GO:0000166">
    <property type="term" value="F:nucleotide binding"/>
    <property type="evidence" value="ECO:0007669"/>
    <property type="project" value="InterPro"/>
</dbReference>
<dbReference type="InterPro" id="IPR036291">
    <property type="entry name" value="NAD(P)-bd_dom_sf"/>
</dbReference>
<reference evidence="5 6" key="1">
    <citation type="submission" date="2016-07" db="EMBL/GenBank/DDBJ databases">
        <title>Characterization of isolates of Eisenbergiella tayi derived from blood cultures, using whole genome sequencing.</title>
        <authorList>
            <person name="Burdz T."/>
            <person name="Wiebe D."/>
            <person name="Huynh C."/>
            <person name="Bernard K."/>
        </authorList>
    </citation>
    <scope>NUCLEOTIDE SEQUENCE [LARGE SCALE GENOMIC DNA]</scope>
    <source>
        <strain evidence="5 6">NML 110608</strain>
    </source>
</reference>
<organism evidence="5 6">
    <name type="scientific">Eisenbergiella tayi</name>
    <dbReference type="NCBI Taxonomy" id="1432052"/>
    <lineage>
        <taxon>Bacteria</taxon>
        <taxon>Bacillati</taxon>
        <taxon>Bacillota</taxon>
        <taxon>Clostridia</taxon>
        <taxon>Lachnospirales</taxon>
        <taxon>Lachnospiraceae</taxon>
        <taxon>Eisenbergiella</taxon>
    </lineage>
</organism>
<protein>
    <submittedName>
        <fullName evidence="5">1,5-anhydro-D-fructose reductase</fullName>
        <ecNumber evidence="5">1.1.1.292</ecNumber>
    </submittedName>
</protein>
<dbReference type="SUPFAM" id="SSF55347">
    <property type="entry name" value="Glyceraldehyde-3-phosphate dehydrogenase-like, C-terminal domain"/>
    <property type="match status" value="1"/>
</dbReference>
<dbReference type="RefSeq" id="WP_069152862.1">
    <property type="nucleotide sequence ID" value="NZ_MCGH01000002.1"/>
</dbReference>
<dbReference type="Gene3D" id="3.40.50.720">
    <property type="entry name" value="NAD(P)-binding Rossmann-like Domain"/>
    <property type="match status" value="1"/>
</dbReference>
<dbReference type="PANTHER" id="PTHR22604">
    <property type="entry name" value="OXIDOREDUCTASES"/>
    <property type="match status" value="1"/>
</dbReference>
<dbReference type="Gene3D" id="3.30.360.10">
    <property type="entry name" value="Dihydrodipicolinate Reductase, domain 2"/>
    <property type="match status" value="1"/>
</dbReference>
<dbReference type="SUPFAM" id="SSF51735">
    <property type="entry name" value="NAD(P)-binding Rossmann-fold domains"/>
    <property type="match status" value="1"/>
</dbReference>
<evidence type="ECO:0000259" key="4">
    <source>
        <dbReference type="Pfam" id="PF22725"/>
    </source>
</evidence>
<dbReference type="AlphaFoldDB" id="A0A1E3AEI4"/>
<feature type="domain" description="GFO/IDH/MocA-like oxidoreductase" evidence="4">
    <location>
        <begin position="130"/>
        <end position="244"/>
    </location>
</feature>
<comment type="caution">
    <text evidence="5">The sequence shown here is derived from an EMBL/GenBank/DDBJ whole genome shotgun (WGS) entry which is preliminary data.</text>
</comment>
<dbReference type="Proteomes" id="UP000094067">
    <property type="component" value="Unassembled WGS sequence"/>
</dbReference>
<dbReference type="Pfam" id="PF01408">
    <property type="entry name" value="GFO_IDH_MocA"/>
    <property type="match status" value="1"/>
</dbReference>
<gene>
    <name evidence="5" type="primary">afr_2</name>
    <name evidence="5" type="ORF">BEI61_03035</name>
</gene>
<dbReference type="Pfam" id="PF22725">
    <property type="entry name" value="GFO_IDH_MocA_C3"/>
    <property type="match status" value="1"/>
</dbReference>
<evidence type="ECO:0000259" key="3">
    <source>
        <dbReference type="Pfam" id="PF01408"/>
    </source>
</evidence>
<dbReference type="InterPro" id="IPR055170">
    <property type="entry name" value="GFO_IDH_MocA-like_dom"/>
</dbReference>